<name>A0A9Q8Z2M7_CURCL</name>
<feature type="compositionally biased region" description="Basic and acidic residues" evidence="1">
    <location>
        <begin position="343"/>
        <end position="353"/>
    </location>
</feature>
<dbReference type="OrthoDB" id="445007at2759"/>
<dbReference type="SUPFAM" id="SSF51197">
    <property type="entry name" value="Clavaminate synthase-like"/>
    <property type="match status" value="1"/>
</dbReference>
<evidence type="ECO:0000313" key="3">
    <source>
        <dbReference type="Proteomes" id="UP001056012"/>
    </source>
</evidence>
<dbReference type="PANTHER" id="PTHR31630:SF7">
    <property type="entry name" value="PHYTANOYL-COA DIOXYGENASE"/>
    <property type="match status" value="1"/>
</dbReference>
<organism evidence="2 3">
    <name type="scientific">Curvularia clavata</name>
    <dbReference type="NCBI Taxonomy" id="95742"/>
    <lineage>
        <taxon>Eukaryota</taxon>
        <taxon>Fungi</taxon>
        <taxon>Dikarya</taxon>
        <taxon>Ascomycota</taxon>
        <taxon>Pezizomycotina</taxon>
        <taxon>Dothideomycetes</taxon>
        <taxon>Pleosporomycetidae</taxon>
        <taxon>Pleosporales</taxon>
        <taxon>Pleosporineae</taxon>
        <taxon>Pleosporaceae</taxon>
        <taxon>Curvularia</taxon>
    </lineage>
</organism>
<reference evidence="2" key="1">
    <citation type="submission" date="2021-12" db="EMBL/GenBank/DDBJ databases">
        <title>Curvularia clavata genome.</title>
        <authorList>
            <person name="Cao Y."/>
        </authorList>
    </citation>
    <scope>NUCLEOTIDE SEQUENCE</scope>
    <source>
        <strain evidence="2">Yc1106</strain>
    </source>
</reference>
<feature type="region of interest" description="Disordered" evidence="1">
    <location>
        <begin position="330"/>
        <end position="356"/>
    </location>
</feature>
<proteinExistence type="predicted"/>
<gene>
    <name evidence="2" type="ORF">yc1106_01824</name>
</gene>
<dbReference type="AlphaFoldDB" id="A0A9Q8Z2M7"/>
<sequence>MPSGAWEIHKNVPLSGMRSDLHIGICATRTIGSVVGTGYITSLPESSLFPLFVWTEYYLRIYCPKPNMIQTTTQTVPVTLKVADETPMKIDGSKTNYGDWRDDLARDGYAVVKGAIPRERADAYADKMYSWLEGFNLGFDRNDLSTVHKDRLPTINEKGMCLNYAVTHEDFAWAVRGEPGVVGAFEKIYNDKDLIVSFDAINFTFPNRTDIEPNKPWPHQDQDPAKPGFRCMQGLVNLLPNGPDDGGLIVCPGGHLLSDEFHKDMADEPRIPAWTPEWYGFTENGMKWLENKGLKWVKVCAEPGDLLLCHATQEDLIRKKDAFERSVGTTHWPNARHTGSNVAKRDGQDDPYNRFEPVNKPVLDERTFKLTGIPYIKA</sequence>
<protein>
    <submittedName>
        <fullName evidence="2">Uncharacterized protein</fullName>
    </submittedName>
</protein>
<evidence type="ECO:0000256" key="1">
    <source>
        <dbReference type="SAM" id="MobiDB-lite"/>
    </source>
</evidence>
<evidence type="ECO:0000313" key="2">
    <source>
        <dbReference type="EMBL" id="USP74550.1"/>
    </source>
</evidence>
<accession>A0A9Q8Z2M7</accession>
<dbReference type="EMBL" id="CP089274">
    <property type="protein sequence ID" value="USP74550.1"/>
    <property type="molecule type" value="Genomic_DNA"/>
</dbReference>
<keyword evidence="3" id="KW-1185">Reference proteome</keyword>
<feature type="compositionally biased region" description="Polar residues" evidence="1">
    <location>
        <begin position="330"/>
        <end position="341"/>
    </location>
</feature>
<dbReference type="PANTHER" id="PTHR31630">
    <property type="entry name" value="PHYTANOYL-COA DIOXYGENASE-RELATED-RELATED"/>
    <property type="match status" value="1"/>
</dbReference>
<dbReference type="VEuPathDB" id="FungiDB:yc1106_01824"/>
<dbReference type="InterPro" id="IPR008775">
    <property type="entry name" value="Phytyl_CoA_dOase-like"/>
</dbReference>
<dbReference type="Pfam" id="PF05721">
    <property type="entry name" value="PhyH"/>
    <property type="match status" value="1"/>
</dbReference>
<dbReference type="Proteomes" id="UP001056012">
    <property type="component" value="Chromosome 1"/>
</dbReference>
<dbReference type="Gene3D" id="2.60.120.620">
    <property type="entry name" value="q2cbj1_9rhob like domain"/>
    <property type="match status" value="1"/>
</dbReference>